<sequence>MRSFHASYYFSLFFHFLSVYIQISPIPLSAFLHRPHTIFLDRSDPFLFRLLVLELKAAVMSPAAKSNSKDKKVSKEPPKVASKPSSANAGAGVPTSGYNPLLGTFHTLDTAPVTSNASLHVNGRFKNIDETDDLSGHSLGAGGEYEAVSNNGSWSGESEDHKEKTSNLPPRQETLLGADNDKREKIRQKNEKKHQRQKERRAQELHEKCSGYVMSRKLEALAQQLVAMGFSLERATMALILNEGRVEESVAWLLEGGEEANKDKEHNLDTGGTLKIDISEELARIAQMEIRYKCSKQDVERAVVACEGDLEKAEEMLRSQKQEPPSVSPKPEETGDLLPIGTSQNLTRVPVKPSSSSTIPAKRDDKDFNYTKVAVAAGPSMDPGSKSIPLLNRVQSKLDWAKAPQVSVPFDKRWPNAGSNPSVSYSLASSLQVSPPPAKTEARYVAVGNELKNLPIGTVREPVIVMQRPQSINAMHTPTSNVSSSPPGTAASWYPNNIVETVTTNGMISHIPGTRSLSSSGVGTDQLYNQLHYQQLQQQPEQFVSSNGPLESPGARRGNGLWSRTGASQAQSIHPASSLGLFSGLGTYSTYGGSSPVDWNTGGGTMVKLDYNNIDWSLNPSSSSRVGGMWPTTNSFFQNSARRYDSFTPGLTVNSRPVLGRGVGVPIPGSQDEASAAETSASGSREWTSPFEEKDLFSLPRQFVSSPSL</sequence>
<feature type="region of interest" description="Disordered" evidence="1">
    <location>
        <begin position="543"/>
        <end position="569"/>
    </location>
</feature>
<feature type="compositionally biased region" description="Basic residues" evidence="1">
    <location>
        <begin position="190"/>
        <end position="199"/>
    </location>
</feature>
<evidence type="ECO:0000259" key="3">
    <source>
        <dbReference type="PROSITE" id="PS50030"/>
    </source>
</evidence>
<dbReference type="EMBL" id="JAJAGQ010000006">
    <property type="protein sequence ID" value="KAJ8559937.1"/>
    <property type="molecule type" value="Genomic_DNA"/>
</dbReference>
<comment type="caution">
    <text evidence="4">The sequence shown here is derived from an EMBL/GenBank/DDBJ whole genome shotgun (WGS) entry which is preliminary data.</text>
</comment>
<keyword evidence="2" id="KW-0472">Membrane</keyword>
<organism evidence="4 5">
    <name type="scientific">Anisodus acutangulus</name>
    <dbReference type="NCBI Taxonomy" id="402998"/>
    <lineage>
        <taxon>Eukaryota</taxon>
        <taxon>Viridiplantae</taxon>
        <taxon>Streptophyta</taxon>
        <taxon>Embryophyta</taxon>
        <taxon>Tracheophyta</taxon>
        <taxon>Spermatophyta</taxon>
        <taxon>Magnoliopsida</taxon>
        <taxon>eudicotyledons</taxon>
        <taxon>Gunneridae</taxon>
        <taxon>Pentapetalae</taxon>
        <taxon>asterids</taxon>
        <taxon>lamiids</taxon>
        <taxon>Solanales</taxon>
        <taxon>Solanaceae</taxon>
        <taxon>Solanoideae</taxon>
        <taxon>Hyoscyameae</taxon>
        <taxon>Anisodus</taxon>
    </lineage>
</organism>
<name>A0A9Q1MLR4_9SOLA</name>
<accession>A0A9Q1MLR4</accession>
<feature type="compositionally biased region" description="Low complexity" evidence="1">
    <location>
        <begin position="673"/>
        <end position="686"/>
    </location>
</feature>
<dbReference type="OrthoDB" id="515654at2759"/>
<evidence type="ECO:0000256" key="2">
    <source>
        <dbReference type="SAM" id="Phobius"/>
    </source>
</evidence>
<dbReference type="Gene3D" id="1.10.8.10">
    <property type="entry name" value="DNA helicase RuvA subunit, C-terminal domain"/>
    <property type="match status" value="1"/>
</dbReference>
<reference evidence="5" key="1">
    <citation type="journal article" date="2023" name="Proc. Natl. Acad. Sci. U.S.A.">
        <title>Genomic and structural basis for evolution of tropane alkaloid biosynthesis.</title>
        <authorList>
            <person name="Wanga Y.-J."/>
            <person name="Taina T."/>
            <person name="Yua J.-Y."/>
            <person name="Lia J."/>
            <person name="Xua B."/>
            <person name="Chenc J."/>
            <person name="D'Auriad J.C."/>
            <person name="Huanga J.-P."/>
            <person name="Huanga S.-X."/>
        </authorList>
    </citation>
    <scope>NUCLEOTIDE SEQUENCE [LARGE SCALE GENOMIC DNA]</scope>
    <source>
        <strain evidence="5">cv. KIB-2019</strain>
    </source>
</reference>
<feature type="compositionally biased region" description="Basic and acidic residues" evidence="1">
    <location>
        <begin position="67"/>
        <end position="78"/>
    </location>
</feature>
<feature type="transmembrane region" description="Helical" evidence="2">
    <location>
        <begin position="7"/>
        <end position="26"/>
    </location>
</feature>
<dbReference type="Pfam" id="PF22562">
    <property type="entry name" value="UBA_7"/>
    <property type="match status" value="1"/>
</dbReference>
<dbReference type="PANTHER" id="PTHR35294">
    <property type="entry name" value="UBIQUITIN-ASSOCIATED/TRANSLATION ELONGATION FACTOR EF1B PROTEIN"/>
    <property type="match status" value="1"/>
</dbReference>
<dbReference type="PANTHER" id="PTHR35294:SF5">
    <property type="entry name" value="UBA DOMAIN-CONTAINING PROTEIN"/>
    <property type="match status" value="1"/>
</dbReference>
<keyword evidence="5" id="KW-1185">Reference proteome</keyword>
<keyword evidence="2" id="KW-0812">Transmembrane</keyword>
<evidence type="ECO:0000256" key="1">
    <source>
        <dbReference type="SAM" id="MobiDB-lite"/>
    </source>
</evidence>
<dbReference type="InterPro" id="IPR009060">
    <property type="entry name" value="UBA-like_sf"/>
</dbReference>
<dbReference type="Proteomes" id="UP001152561">
    <property type="component" value="Unassembled WGS sequence"/>
</dbReference>
<dbReference type="PROSITE" id="PS50030">
    <property type="entry name" value="UBA"/>
    <property type="match status" value="1"/>
</dbReference>
<feature type="compositionally biased region" description="Basic and acidic residues" evidence="1">
    <location>
        <begin position="179"/>
        <end position="189"/>
    </location>
</feature>
<feature type="region of interest" description="Disordered" evidence="1">
    <location>
        <begin position="315"/>
        <end position="364"/>
    </location>
</feature>
<feature type="compositionally biased region" description="Polar residues" evidence="1">
    <location>
        <begin position="341"/>
        <end position="359"/>
    </location>
</feature>
<protein>
    <recommendedName>
        <fullName evidence="3">UBA domain-containing protein</fullName>
    </recommendedName>
</protein>
<feature type="domain" description="UBA" evidence="3">
    <location>
        <begin position="204"/>
        <end position="256"/>
    </location>
</feature>
<feature type="region of interest" description="Disordered" evidence="1">
    <location>
        <begin position="136"/>
        <end position="204"/>
    </location>
</feature>
<dbReference type="AlphaFoldDB" id="A0A9Q1MLR4"/>
<dbReference type="SUPFAM" id="SSF46934">
    <property type="entry name" value="UBA-like"/>
    <property type="match status" value="1"/>
</dbReference>
<keyword evidence="2" id="KW-1133">Transmembrane helix</keyword>
<feature type="region of interest" description="Disordered" evidence="1">
    <location>
        <begin position="66"/>
        <end position="93"/>
    </location>
</feature>
<evidence type="ECO:0000313" key="5">
    <source>
        <dbReference type="Proteomes" id="UP001152561"/>
    </source>
</evidence>
<proteinExistence type="predicted"/>
<feature type="region of interest" description="Disordered" evidence="1">
    <location>
        <begin position="665"/>
        <end position="693"/>
    </location>
</feature>
<dbReference type="InterPro" id="IPR015940">
    <property type="entry name" value="UBA"/>
</dbReference>
<evidence type="ECO:0000313" key="4">
    <source>
        <dbReference type="EMBL" id="KAJ8559937.1"/>
    </source>
</evidence>
<gene>
    <name evidence="4" type="ORF">K7X08_003995</name>
</gene>